<comment type="caution">
    <text evidence="4">The sequence shown here is derived from an EMBL/GenBank/DDBJ whole genome shotgun (WGS) entry which is preliminary data.</text>
</comment>
<evidence type="ECO:0000256" key="1">
    <source>
        <dbReference type="SAM" id="Coils"/>
    </source>
</evidence>
<dbReference type="PANTHER" id="PTHR32444">
    <property type="entry name" value="BULB-TYPE LECTIN DOMAIN-CONTAINING PROTEIN"/>
    <property type="match status" value="1"/>
</dbReference>
<reference evidence="4 5" key="1">
    <citation type="submission" date="2019-12" db="EMBL/GenBank/DDBJ databases">
        <authorList>
            <person name="Alioto T."/>
            <person name="Alioto T."/>
            <person name="Gomez Garrido J."/>
        </authorList>
    </citation>
    <scope>NUCLEOTIDE SEQUENCE [LARGE SCALE GENOMIC DNA]</scope>
</reference>
<proteinExistence type="predicted"/>
<evidence type="ECO:0000259" key="3">
    <source>
        <dbReference type="PROSITE" id="PS50948"/>
    </source>
</evidence>
<dbReference type="Gramene" id="OE9A085772T1">
    <property type="protein sequence ID" value="OE9A085772C1"/>
    <property type="gene ID" value="OE9A085772"/>
</dbReference>
<dbReference type="Proteomes" id="UP000594638">
    <property type="component" value="Unassembled WGS sequence"/>
</dbReference>
<name>A0A8S0VN23_OLEEU</name>
<keyword evidence="5" id="KW-1185">Reference proteome</keyword>
<sequence>MPWGHVWDILDWSSGCVRRIPLNCQQKEGFVKLSSVKLPDLLQFSINKSMSLNQCKSECLKDCSCIAYAKSDIREGGSGCFMWFGDLIDIRESSENNGQDVIYIRMPVSELRNSKNTRLVLILVISLLSGVLILGFLIWCLPQYSKRKRGFETKDEDIEIPMFNLITITVLLETAAGSVKQRLREKETEVQKAVRRKAELEARAAQLNSEVQKWQAKAREQEATTTALRAMISAGSGEGQGNGKECAAA</sequence>
<evidence type="ECO:0000256" key="2">
    <source>
        <dbReference type="SAM" id="Phobius"/>
    </source>
</evidence>
<keyword evidence="2" id="KW-0472">Membrane</keyword>
<keyword evidence="2" id="KW-1133">Transmembrane helix</keyword>
<dbReference type="CDD" id="cd01098">
    <property type="entry name" value="PAN_AP_plant"/>
    <property type="match status" value="1"/>
</dbReference>
<evidence type="ECO:0000313" key="4">
    <source>
        <dbReference type="EMBL" id="CAA3033548.1"/>
    </source>
</evidence>
<dbReference type="AlphaFoldDB" id="A0A8S0VN23"/>
<dbReference type="Pfam" id="PF08276">
    <property type="entry name" value="PAN_2"/>
    <property type="match status" value="1"/>
</dbReference>
<keyword evidence="2" id="KW-0812">Transmembrane</keyword>
<accession>A0A8S0VN23</accession>
<organism evidence="4 5">
    <name type="scientific">Olea europaea subsp. europaea</name>
    <dbReference type="NCBI Taxonomy" id="158383"/>
    <lineage>
        <taxon>Eukaryota</taxon>
        <taxon>Viridiplantae</taxon>
        <taxon>Streptophyta</taxon>
        <taxon>Embryophyta</taxon>
        <taxon>Tracheophyta</taxon>
        <taxon>Spermatophyta</taxon>
        <taxon>Magnoliopsida</taxon>
        <taxon>eudicotyledons</taxon>
        <taxon>Gunneridae</taxon>
        <taxon>Pentapetalae</taxon>
        <taxon>asterids</taxon>
        <taxon>lamiids</taxon>
        <taxon>Lamiales</taxon>
        <taxon>Oleaceae</taxon>
        <taxon>Oleeae</taxon>
        <taxon>Olea</taxon>
    </lineage>
</organism>
<keyword evidence="1" id="KW-0175">Coiled coil</keyword>
<dbReference type="PROSITE" id="PS50948">
    <property type="entry name" value="PAN"/>
    <property type="match status" value="1"/>
</dbReference>
<dbReference type="Gene3D" id="3.50.4.10">
    <property type="entry name" value="Hepatocyte Growth Factor"/>
    <property type="match status" value="1"/>
</dbReference>
<gene>
    <name evidence="4" type="ORF">OLEA9_A085772</name>
</gene>
<evidence type="ECO:0000313" key="5">
    <source>
        <dbReference type="Proteomes" id="UP000594638"/>
    </source>
</evidence>
<feature type="transmembrane region" description="Helical" evidence="2">
    <location>
        <begin position="119"/>
        <end position="141"/>
    </location>
</feature>
<dbReference type="PANTHER" id="PTHR32444:SF118">
    <property type="entry name" value="OS09G0551150 PROTEIN"/>
    <property type="match status" value="1"/>
</dbReference>
<dbReference type="EMBL" id="CACTIH010010811">
    <property type="protein sequence ID" value="CAA3033548.1"/>
    <property type="molecule type" value="Genomic_DNA"/>
</dbReference>
<dbReference type="OrthoDB" id="1910371at2759"/>
<protein>
    <submittedName>
        <fullName evidence="4">G-type lectin S-receptor-like serine threonine-kinase At4g27290 isoform X1</fullName>
    </submittedName>
</protein>
<feature type="domain" description="Apple" evidence="3">
    <location>
        <begin position="24"/>
        <end position="106"/>
    </location>
</feature>
<feature type="coiled-coil region" evidence="1">
    <location>
        <begin position="183"/>
        <end position="224"/>
    </location>
</feature>
<dbReference type="InterPro" id="IPR003609">
    <property type="entry name" value="Pan_app"/>
</dbReference>
<dbReference type="SMART" id="SM00473">
    <property type="entry name" value="PAN_AP"/>
    <property type="match status" value="1"/>
</dbReference>